<dbReference type="InterPro" id="IPR001611">
    <property type="entry name" value="Leu-rich_rpt"/>
</dbReference>
<dbReference type="Gene3D" id="3.80.10.10">
    <property type="entry name" value="Ribonuclease Inhibitor"/>
    <property type="match status" value="1"/>
</dbReference>
<keyword evidence="5" id="KW-1185">Reference proteome</keyword>
<feature type="signal peptide" evidence="3">
    <location>
        <begin position="1"/>
        <end position="20"/>
    </location>
</feature>
<dbReference type="GO" id="GO:0031012">
    <property type="term" value="C:extracellular matrix"/>
    <property type="evidence" value="ECO:0007669"/>
    <property type="project" value="TreeGrafter"/>
</dbReference>
<feature type="coiled-coil region" evidence="2">
    <location>
        <begin position="295"/>
        <end position="329"/>
    </location>
</feature>
<comment type="caution">
    <text evidence="4">The sequence shown here is derived from an EMBL/GenBank/DDBJ whole genome shotgun (WGS) entry which is preliminary data.</text>
</comment>
<evidence type="ECO:0000256" key="1">
    <source>
        <dbReference type="ARBA" id="ARBA00022729"/>
    </source>
</evidence>
<dbReference type="SUPFAM" id="SSF52058">
    <property type="entry name" value="L domain-like"/>
    <property type="match status" value="1"/>
</dbReference>
<dbReference type="PANTHER" id="PTHR24373">
    <property type="entry name" value="SLIT RELATED LEUCINE-RICH REPEAT NEURONAL PROTEIN"/>
    <property type="match status" value="1"/>
</dbReference>
<proteinExistence type="predicted"/>
<evidence type="ECO:0000313" key="5">
    <source>
        <dbReference type="Proteomes" id="UP001107558"/>
    </source>
</evidence>
<reference evidence="4" key="1">
    <citation type="submission" date="2021-03" db="EMBL/GenBank/DDBJ databases">
        <title>Chromosome level genome of the anhydrobiotic midge Polypedilum vanderplanki.</title>
        <authorList>
            <person name="Yoshida Y."/>
            <person name="Kikawada T."/>
            <person name="Gusev O."/>
        </authorList>
    </citation>
    <scope>NUCLEOTIDE SEQUENCE</scope>
    <source>
        <strain evidence="4">NIAS01</strain>
        <tissue evidence="4">Whole body or cell culture</tissue>
    </source>
</reference>
<evidence type="ECO:0000256" key="2">
    <source>
        <dbReference type="SAM" id="Coils"/>
    </source>
</evidence>
<dbReference type="PANTHER" id="PTHR24373:SF370">
    <property type="entry name" value="FISH-LIPS, ISOFORM E"/>
    <property type="match status" value="1"/>
</dbReference>
<dbReference type="EMBL" id="JADBJN010000004">
    <property type="protein sequence ID" value="KAG5666977.1"/>
    <property type="molecule type" value="Genomic_DNA"/>
</dbReference>
<evidence type="ECO:0000313" key="4">
    <source>
        <dbReference type="EMBL" id="KAG5666977.1"/>
    </source>
</evidence>
<protein>
    <submittedName>
        <fullName evidence="4">Uncharacterized protein</fullName>
    </submittedName>
</protein>
<dbReference type="InterPro" id="IPR032675">
    <property type="entry name" value="LRR_dom_sf"/>
</dbReference>
<dbReference type="Pfam" id="PF13855">
    <property type="entry name" value="LRR_8"/>
    <property type="match status" value="1"/>
</dbReference>
<accession>A0A9J6BAR8</accession>
<keyword evidence="2" id="KW-0175">Coiled coil</keyword>
<sequence>MKVKILSLTIIFCFMTIVKCRDLQSAPEPVNILCKFHFTFNKFCTIPDQECEIINKEIFKGYRVKIGGFLGDPYDKEVSTSLRIENANLRLFPTNFQKLFNFLNAIDIRNSNLIEITNEDLKYFPKLTILILPENEIEIIREDLFHYNANLKLIHLWNNKIKHIDPKTFSHLLFLSDLNLEGNNCHLDQATEFENTQKLVKKIEKNHQCQYFENSEGNQQKQIENIQEKIKKIERNVEKFLRNSERLYSRFEEEMLDMYSNKKNFETTNEYHARKPKELYSKEALYFIGILRDIKNDLLAKYLKKEKELEAYKKLFEKWNEKIKKFIKN</sequence>
<keyword evidence="1 3" id="KW-0732">Signal</keyword>
<evidence type="ECO:0000256" key="3">
    <source>
        <dbReference type="SAM" id="SignalP"/>
    </source>
</evidence>
<dbReference type="Proteomes" id="UP001107558">
    <property type="component" value="Chromosome 4"/>
</dbReference>
<gene>
    <name evidence="4" type="ORF">PVAND_014980</name>
</gene>
<name>A0A9J6BAR8_POLVA</name>
<dbReference type="AlphaFoldDB" id="A0A9J6BAR8"/>
<dbReference type="InterPro" id="IPR050328">
    <property type="entry name" value="Dev_Immune_Receptor"/>
</dbReference>
<feature type="coiled-coil region" evidence="2">
    <location>
        <begin position="216"/>
        <end position="250"/>
    </location>
</feature>
<feature type="chain" id="PRO_5039941239" evidence="3">
    <location>
        <begin position="21"/>
        <end position="329"/>
    </location>
</feature>
<dbReference type="OrthoDB" id="4691307at2759"/>
<organism evidence="4 5">
    <name type="scientific">Polypedilum vanderplanki</name>
    <name type="common">Sleeping chironomid midge</name>
    <dbReference type="NCBI Taxonomy" id="319348"/>
    <lineage>
        <taxon>Eukaryota</taxon>
        <taxon>Metazoa</taxon>
        <taxon>Ecdysozoa</taxon>
        <taxon>Arthropoda</taxon>
        <taxon>Hexapoda</taxon>
        <taxon>Insecta</taxon>
        <taxon>Pterygota</taxon>
        <taxon>Neoptera</taxon>
        <taxon>Endopterygota</taxon>
        <taxon>Diptera</taxon>
        <taxon>Nematocera</taxon>
        <taxon>Chironomoidea</taxon>
        <taxon>Chironomidae</taxon>
        <taxon>Chironominae</taxon>
        <taxon>Polypedilum</taxon>
        <taxon>Polypedilum</taxon>
    </lineage>
</organism>
<dbReference type="GO" id="GO:0005615">
    <property type="term" value="C:extracellular space"/>
    <property type="evidence" value="ECO:0007669"/>
    <property type="project" value="TreeGrafter"/>
</dbReference>